<sequence>MEPINRDGKIREQVELEDRMRREYKRKWGMLAKKSTNEFYSPGHINREFRERFKKETEIYPYEYTGSGDSFFVSKDMYDNLVKICRCGREKTEGHVLKCLQRVKAKYIEDIQASGSDERNESQKQTTTSNFLRRLPPTSAGNESISIKSVGEERQGMSSLCGSATKTRVRKLQRALERLSGEKLLGCGGDGWRGCLKVGGRSNLFSLSLCVCVCFKPHSPLTWQWWILTQHEDDFKGGMMMRRSAEM</sequence>
<evidence type="ECO:0000313" key="2">
    <source>
        <dbReference type="EnsemblMetazoa" id="LLOJ005036-PA"/>
    </source>
</evidence>
<dbReference type="EMBL" id="AJWK01015934">
    <property type="status" value="NOT_ANNOTATED_CDS"/>
    <property type="molecule type" value="Genomic_DNA"/>
</dbReference>
<dbReference type="EMBL" id="AJWK01015935">
    <property type="status" value="NOT_ANNOTATED_CDS"/>
    <property type="molecule type" value="Genomic_DNA"/>
</dbReference>
<name>A0A1B0CK99_LUTLO</name>
<keyword evidence="3" id="KW-1185">Reference proteome</keyword>
<dbReference type="AlphaFoldDB" id="A0A1B0CK99"/>
<proteinExistence type="predicted"/>
<accession>A0A1B0CK99</accession>
<dbReference type="VEuPathDB" id="VectorBase:LLOJ005036"/>
<organism evidence="2 3">
    <name type="scientific">Lutzomyia longipalpis</name>
    <name type="common">Sand fly</name>
    <dbReference type="NCBI Taxonomy" id="7200"/>
    <lineage>
        <taxon>Eukaryota</taxon>
        <taxon>Metazoa</taxon>
        <taxon>Ecdysozoa</taxon>
        <taxon>Arthropoda</taxon>
        <taxon>Hexapoda</taxon>
        <taxon>Insecta</taxon>
        <taxon>Pterygota</taxon>
        <taxon>Neoptera</taxon>
        <taxon>Endopterygota</taxon>
        <taxon>Diptera</taxon>
        <taxon>Nematocera</taxon>
        <taxon>Psychodoidea</taxon>
        <taxon>Psychodidae</taxon>
        <taxon>Lutzomyia</taxon>
        <taxon>Lutzomyia</taxon>
    </lineage>
</organism>
<protein>
    <submittedName>
        <fullName evidence="2">Uncharacterized protein</fullName>
    </submittedName>
</protein>
<feature type="region of interest" description="Disordered" evidence="1">
    <location>
        <begin position="114"/>
        <end position="148"/>
    </location>
</feature>
<evidence type="ECO:0000256" key="1">
    <source>
        <dbReference type="SAM" id="MobiDB-lite"/>
    </source>
</evidence>
<dbReference type="EnsemblMetazoa" id="LLOJ005036-RA">
    <property type="protein sequence ID" value="LLOJ005036-PA"/>
    <property type="gene ID" value="LLOJ005036"/>
</dbReference>
<evidence type="ECO:0000313" key="3">
    <source>
        <dbReference type="Proteomes" id="UP000092461"/>
    </source>
</evidence>
<reference evidence="2" key="1">
    <citation type="submission" date="2020-05" db="UniProtKB">
        <authorList>
            <consortium name="EnsemblMetazoa"/>
        </authorList>
    </citation>
    <scope>IDENTIFICATION</scope>
    <source>
        <strain evidence="2">Jacobina</strain>
    </source>
</reference>
<dbReference type="Proteomes" id="UP000092461">
    <property type="component" value="Unassembled WGS sequence"/>
</dbReference>
<dbReference type="VEuPathDB" id="VectorBase:LLONM1_008864"/>